<evidence type="ECO:0000256" key="1">
    <source>
        <dbReference type="SAM" id="MobiDB-lite"/>
    </source>
</evidence>
<dbReference type="InParanoid" id="A0A1V8T681"/>
<dbReference type="EMBL" id="NAJO01000016">
    <property type="protein sequence ID" value="OQO06682.1"/>
    <property type="molecule type" value="Genomic_DNA"/>
</dbReference>
<dbReference type="InterPro" id="IPR001623">
    <property type="entry name" value="DnaJ_domain"/>
</dbReference>
<name>A0A1V8T681_9PEZI</name>
<dbReference type="InterPro" id="IPR051964">
    <property type="entry name" value="Chaperone_stress_response"/>
</dbReference>
<feature type="compositionally biased region" description="Polar residues" evidence="1">
    <location>
        <begin position="531"/>
        <end position="540"/>
    </location>
</feature>
<dbReference type="PROSITE" id="PS00636">
    <property type="entry name" value="DNAJ_1"/>
    <property type="match status" value="1"/>
</dbReference>
<feature type="compositionally biased region" description="Polar residues" evidence="1">
    <location>
        <begin position="812"/>
        <end position="835"/>
    </location>
</feature>
<evidence type="ECO:0000259" key="2">
    <source>
        <dbReference type="PROSITE" id="PS50076"/>
    </source>
</evidence>
<feature type="compositionally biased region" description="Low complexity" evidence="1">
    <location>
        <begin position="471"/>
        <end position="480"/>
    </location>
</feature>
<feature type="compositionally biased region" description="Basic and acidic residues" evidence="1">
    <location>
        <begin position="355"/>
        <end position="365"/>
    </location>
</feature>
<keyword evidence="4" id="KW-1185">Reference proteome</keyword>
<feature type="compositionally biased region" description="Low complexity" evidence="1">
    <location>
        <begin position="165"/>
        <end position="179"/>
    </location>
</feature>
<comment type="caution">
    <text evidence="3">The sequence shown here is derived from an EMBL/GenBank/DDBJ whole genome shotgun (WGS) entry which is preliminary data.</text>
</comment>
<dbReference type="Proteomes" id="UP000192596">
    <property type="component" value="Unassembled WGS sequence"/>
</dbReference>
<reference evidence="4" key="1">
    <citation type="submission" date="2017-03" db="EMBL/GenBank/DDBJ databases">
        <title>Genomes of endolithic fungi from Antarctica.</title>
        <authorList>
            <person name="Coleine C."/>
            <person name="Masonjones S."/>
            <person name="Stajich J.E."/>
        </authorList>
    </citation>
    <scope>NUCLEOTIDE SEQUENCE [LARGE SCALE GENOMIC DNA]</scope>
    <source>
        <strain evidence="4">CCFEE 5527</strain>
    </source>
</reference>
<dbReference type="SMART" id="SM00271">
    <property type="entry name" value="DnaJ"/>
    <property type="match status" value="1"/>
</dbReference>
<dbReference type="Pfam" id="PF00226">
    <property type="entry name" value="DnaJ"/>
    <property type="match status" value="1"/>
</dbReference>
<feature type="region of interest" description="Disordered" evidence="1">
    <location>
        <begin position="887"/>
        <end position="907"/>
    </location>
</feature>
<protein>
    <recommendedName>
        <fullName evidence="2">J domain-containing protein</fullName>
    </recommendedName>
</protein>
<feature type="compositionally biased region" description="Low complexity" evidence="1">
    <location>
        <begin position="408"/>
        <end position="422"/>
    </location>
</feature>
<feature type="compositionally biased region" description="Pro residues" evidence="1">
    <location>
        <begin position="296"/>
        <end position="309"/>
    </location>
</feature>
<feature type="domain" description="J" evidence="2">
    <location>
        <begin position="10"/>
        <end position="76"/>
    </location>
</feature>
<feature type="region of interest" description="Disordered" evidence="1">
    <location>
        <begin position="82"/>
        <end position="481"/>
    </location>
</feature>
<dbReference type="CDD" id="cd06257">
    <property type="entry name" value="DnaJ"/>
    <property type="match status" value="1"/>
</dbReference>
<dbReference type="OrthoDB" id="10250354at2759"/>
<sequence length="1086" mass="116522">MPKAYDVKHNYYADLELAPTATLEEVKKQYRKLALSYHPDRNPGKVEECIPKFQAIQAAHEILGDAVQKTKYDTDRRKVSLYPGLSTNATGGGAPRGNPYAATSAYPPPPRRTQPNPPSPYPSTRPQPSAGRSAGADRFSSFSTRPAPTAKQADTDGGRANAFRAWQNMNNAQQQSSSAPGVPPRESQQKRPVPERPMPPPRQDTALPGSFAQAKGPPTPPARPTHGDRAEDRRSAWAAFQKAEPSTPGVSRSATTRASKKAGFDPNAPGSDERAAPNSSHYAHRHRSADFGRPAQVPPPPPGPPPSGPTSPTSPHAQRPFADPLRPFRSMTMDEDVPYAEAKRERTPYSSFIGEKTDFSGDMRRSYSTRDATKLAADDNDPRARSSSPPRPSTTGQPNKGPSKPHFSVGSNTSSEVSSDEGAASSPAQETNDSVPHRDRPKRVPTSPSRRFNGASNAASSPLNGPGPGSSGAPPQKSASNMYVDDDFLSHTSSARSQFSSRDWVRYMYGSASTCGAEKRKSSVPPWAVPSTVSPTSRLSAGNPKELLVKPSHEDLLGLLAKDPLLRTASVTELRGYHFLRDKLRVAYGALPDILDFDVFQKLVSNAQAGRLTDDTAIDDAMQKILSSLTPANTVKIAQYADDAFSRCRFSFPVDHATFQPTTNGKSRSEENINTKFSSEGWDGTFSGTADYFAAPRGTGSRKGSPLSRNGQKPSTRAATTQYPSSPGVASSTTMPPPPRPAASAADAPRSENGGFNGEVKFSAEEWQKTFSDSSWTWPPPPPKPQTGAPDASSQAKRPNRKGSRGNARGGSATNGAKHPQSTSETNNGSANGSDATEPAPVHMEEPEPMDIDNDNSPTTAAPTTASHTREPRLVSVPVPAWREAARGAHANGHRRSVSSGSHDPPFKTSLDDLAHVAPFNTSAFNTPLTDLNHLAASLPFPSQASITLPTNPQNPQSLKTPVVPMPPKAPTRLSKATWHQFSANFAVYLRAWHSFNNAMLSHFAARESQNQARMKGGMAWLEASGDTVGGGAGGWGEFSKGVREDRVVREVWNVGVERFGEAVGGFEECREKVRKIGGLGMLAER</sequence>
<dbReference type="SUPFAM" id="SSF46565">
    <property type="entry name" value="Chaperone J-domain"/>
    <property type="match status" value="1"/>
</dbReference>
<dbReference type="PRINTS" id="PR00625">
    <property type="entry name" value="JDOMAIN"/>
</dbReference>
<dbReference type="PANTHER" id="PTHR44029">
    <property type="entry name" value="DNAJ HOMOLOG SUBFAMILY C MEMBER 21"/>
    <property type="match status" value="1"/>
</dbReference>
<feature type="compositionally biased region" description="Basic and acidic residues" evidence="1">
    <location>
        <begin position="225"/>
        <end position="235"/>
    </location>
</feature>
<evidence type="ECO:0000313" key="4">
    <source>
        <dbReference type="Proteomes" id="UP000192596"/>
    </source>
</evidence>
<proteinExistence type="predicted"/>
<dbReference type="AlphaFoldDB" id="A0A1V8T681"/>
<dbReference type="InterPro" id="IPR036869">
    <property type="entry name" value="J_dom_sf"/>
</dbReference>
<dbReference type="PANTHER" id="PTHR44029:SF1">
    <property type="entry name" value="DNAJ HOMOLOG SUBFAMILY C MEMBER 21"/>
    <property type="match status" value="1"/>
</dbReference>
<gene>
    <name evidence="3" type="ORF">B0A48_08469</name>
</gene>
<feature type="compositionally biased region" description="Polar residues" evidence="1">
    <location>
        <begin position="707"/>
        <end position="729"/>
    </location>
</feature>
<accession>A0A1V8T681</accession>
<feature type="compositionally biased region" description="Pro residues" evidence="1">
    <location>
        <begin position="106"/>
        <end position="125"/>
    </location>
</feature>
<organism evidence="3 4">
    <name type="scientific">Cryoendolithus antarcticus</name>
    <dbReference type="NCBI Taxonomy" id="1507870"/>
    <lineage>
        <taxon>Eukaryota</taxon>
        <taxon>Fungi</taxon>
        <taxon>Dikarya</taxon>
        <taxon>Ascomycota</taxon>
        <taxon>Pezizomycotina</taxon>
        <taxon>Dothideomycetes</taxon>
        <taxon>Dothideomycetidae</taxon>
        <taxon>Cladosporiales</taxon>
        <taxon>Cladosporiaceae</taxon>
        <taxon>Cryoendolithus</taxon>
    </lineage>
</organism>
<dbReference type="InterPro" id="IPR018253">
    <property type="entry name" value="DnaJ_domain_CS"/>
</dbReference>
<feature type="compositionally biased region" description="Polar residues" evidence="1">
    <location>
        <begin position="446"/>
        <end position="457"/>
    </location>
</feature>
<feature type="region of interest" description="Disordered" evidence="1">
    <location>
        <begin position="659"/>
        <end position="874"/>
    </location>
</feature>
<dbReference type="Gene3D" id="1.10.287.110">
    <property type="entry name" value="DnaJ domain"/>
    <property type="match status" value="1"/>
</dbReference>
<dbReference type="PROSITE" id="PS50076">
    <property type="entry name" value="DNAJ_2"/>
    <property type="match status" value="1"/>
</dbReference>
<feature type="compositionally biased region" description="Polar residues" evidence="1">
    <location>
        <begin position="248"/>
        <end position="257"/>
    </location>
</feature>
<dbReference type="GO" id="GO:0005737">
    <property type="term" value="C:cytoplasm"/>
    <property type="evidence" value="ECO:0007669"/>
    <property type="project" value="TreeGrafter"/>
</dbReference>
<dbReference type="STRING" id="1507870.A0A1V8T681"/>
<feature type="region of interest" description="Disordered" evidence="1">
    <location>
        <begin position="519"/>
        <end position="543"/>
    </location>
</feature>
<feature type="compositionally biased region" description="Basic and acidic residues" evidence="1">
    <location>
        <begin position="371"/>
        <end position="384"/>
    </location>
</feature>
<evidence type="ECO:0000313" key="3">
    <source>
        <dbReference type="EMBL" id="OQO06682.1"/>
    </source>
</evidence>